<dbReference type="Pfam" id="PF00775">
    <property type="entry name" value="Dioxygenase_C"/>
    <property type="match status" value="1"/>
</dbReference>
<evidence type="ECO:0000259" key="7">
    <source>
        <dbReference type="PROSITE" id="PS00083"/>
    </source>
</evidence>
<keyword evidence="4" id="KW-0223">Dioxygenase</keyword>
<organism evidence="8 9">
    <name type="scientific">Oidiodendron maius (strain Zn)</name>
    <dbReference type="NCBI Taxonomy" id="913774"/>
    <lineage>
        <taxon>Eukaryota</taxon>
        <taxon>Fungi</taxon>
        <taxon>Dikarya</taxon>
        <taxon>Ascomycota</taxon>
        <taxon>Pezizomycotina</taxon>
        <taxon>Leotiomycetes</taxon>
        <taxon>Leotiomycetes incertae sedis</taxon>
        <taxon>Myxotrichaceae</taxon>
        <taxon>Oidiodendron</taxon>
    </lineage>
</organism>
<dbReference type="HOGENOM" id="CLU_046727_2_0_1"/>
<dbReference type="InterPro" id="IPR050770">
    <property type="entry name" value="Intradiol_RC_Dioxygenase"/>
</dbReference>
<keyword evidence="9" id="KW-1185">Reference proteome</keyword>
<dbReference type="PANTHER" id="PTHR33711:SF7">
    <property type="entry name" value="INTRADIOL RING-CLEAVAGE DIOXYGENASES DOMAIN-CONTAINING PROTEIN-RELATED"/>
    <property type="match status" value="1"/>
</dbReference>
<keyword evidence="3" id="KW-0479">Metal-binding</keyword>
<feature type="domain" description="Intradiol ring-cleavage dioxygenases" evidence="7">
    <location>
        <begin position="143"/>
        <end position="171"/>
    </location>
</feature>
<dbReference type="InParanoid" id="A0A0C3DY41"/>
<evidence type="ECO:0000256" key="2">
    <source>
        <dbReference type="ARBA" id="ARBA00007825"/>
    </source>
</evidence>
<dbReference type="STRING" id="913774.A0A0C3DY41"/>
<reference evidence="9" key="2">
    <citation type="submission" date="2015-01" db="EMBL/GenBank/DDBJ databases">
        <title>Evolutionary Origins and Diversification of the Mycorrhizal Mutualists.</title>
        <authorList>
            <consortium name="DOE Joint Genome Institute"/>
            <consortium name="Mycorrhizal Genomics Consortium"/>
            <person name="Kohler A."/>
            <person name="Kuo A."/>
            <person name="Nagy L.G."/>
            <person name="Floudas D."/>
            <person name="Copeland A."/>
            <person name="Barry K.W."/>
            <person name="Cichocki N."/>
            <person name="Veneault-Fourrey C."/>
            <person name="LaButti K."/>
            <person name="Lindquist E.A."/>
            <person name="Lipzen A."/>
            <person name="Lundell T."/>
            <person name="Morin E."/>
            <person name="Murat C."/>
            <person name="Riley R."/>
            <person name="Ohm R."/>
            <person name="Sun H."/>
            <person name="Tunlid A."/>
            <person name="Henrissat B."/>
            <person name="Grigoriev I.V."/>
            <person name="Hibbett D.S."/>
            <person name="Martin F."/>
        </authorList>
    </citation>
    <scope>NUCLEOTIDE SEQUENCE [LARGE SCALE GENOMIC DNA]</scope>
    <source>
        <strain evidence="9">Zn</strain>
    </source>
</reference>
<dbReference type="AlphaFoldDB" id="A0A0C3DY41"/>
<dbReference type="InterPro" id="IPR015889">
    <property type="entry name" value="Intradiol_dOase_core"/>
</dbReference>
<evidence type="ECO:0000256" key="6">
    <source>
        <dbReference type="ARBA" id="ARBA00023004"/>
    </source>
</evidence>
<reference evidence="8 9" key="1">
    <citation type="submission" date="2014-04" db="EMBL/GenBank/DDBJ databases">
        <authorList>
            <consortium name="DOE Joint Genome Institute"/>
            <person name="Kuo A."/>
            <person name="Martino E."/>
            <person name="Perotto S."/>
            <person name="Kohler A."/>
            <person name="Nagy L.G."/>
            <person name="Floudas D."/>
            <person name="Copeland A."/>
            <person name="Barry K.W."/>
            <person name="Cichocki N."/>
            <person name="Veneault-Fourrey C."/>
            <person name="LaButti K."/>
            <person name="Lindquist E.A."/>
            <person name="Lipzen A."/>
            <person name="Lundell T."/>
            <person name="Morin E."/>
            <person name="Murat C."/>
            <person name="Sun H."/>
            <person name="Tunlid A."/>
            <person name="Henrissat B."/>
            <person name="Grigoriev I.V."/>
            <person name="Hibbett D.S."/>
            <person name="Martin F."/>
            <person name="Nordberg H.P."/>
            <person name="Cantor M.N."/>
            <person name="Hua S.X."/>
        </authorList>
    </citation>
    <scope>NUCLEOTIDE SEQUENCE [LARGE SCALE GENOMIC DNA]</scope>
    <source>
        <strain evidence="8 9">Zn</strain>
    </source>
</reference>
<evidence type="ECO:0000256" key="3">
    <source>
        <dbReference type="ARBA" id="ARBA00022723"/>
    </source>
</evidence>
<gene>
    <name evidence="8" type="ORF">OIDMADRAFT_150305</name>
</gene>
<evidence type="ECO:0000313" key="8">
    <source>
        <dbReference type="EMBL" id="KIN07033.1"/>
    </source>
</evidence>
<dbReference type="Pfam" id="PF04444">
    <property type="entry name" value="Dioxygenase_N"/>
    <property type="match status" value="1"/>
</dbReference>
<sequence>MSFQDSGGVVSDSLEDLTIDNITSHVIHMSTQIDDARVKHLTTKLIQYLHDYVRDVQLQTDEWEVAWKFLTQVGQTCTPERQEFVLLSDVLGVSALVDAINSKQTAAATESSVLGPFFNEASKVFENGQSITSNEVVGEPMLIRGRILNTAGKGIQDVLVDIWETDGNGFYDMQDPEYNEPDCRGKFVTDHDGRFFLKAVKPVDYPIPNDGPVGQILRLFNRDCRRPAHVHYMITHPEYEKLVTAVYLSESQFILEDPVFGTKKSLVVDCTWTEDEALAKVYQISPFERDIDNETRRGFWLLDRDFVIVQKTSQENRKTFDP</sequence>
<dbReference type="SUPFAM" id="SSF49482">
    <property type="entry name" value="Aromatic compound dioxygenase"/>
    <property type="match status" value="1"/>
</dbReference>
<dbReference type="GO" id="GO:0018576">
    <property type="term" value="F:catechol 1,2-dioxygenase activity"/>
    <property type="evidence" value="ECO:0007669"/>
    <property type="project" value="InterPro"/>
</dbReference>
<comment type="similarity">
    <text evidence="2">Belongs to the intradiol ring-cleavage dioxygenase family.</text>
</comment>
<evidence type="ECO:0000256" key="1">
    <source>
        <dbReference type="ARBA" id="ARBA00001965"/>
    </source>
</evidence>
<name>A0A0C3DY41_OIDMZ</name>
<dbReference type="EMBL" id="KN832870">
    <property type="protein sequence ID" value="KIN07033.1"/>
    <property type="molecule type" value="Genomic_DNA"/>
</dbReference>
<dbReference type="PROSITE" id="PS00083">
    <property type="entry name" value="INTRADIOL_DIOXYGENAS"/>
    <property type="match status" value="1"/>
</dbReference>
<proteinExistence type="inferred from homology"/>
<evidence type="ECO:0000313" key="9">
    <source>
        <dbReference type="Proteomes" id="UP000054321"/>
    </source>
</evidence>
<dbReference type="Proteomes" id="UP000054321">
    <property type="component" value="Unassembled WGS sequence"/>
</dbReference>
<dbReference type="OrthoDB" id="5238185at2759"/>
<dbReference type="PANTHER" id="PTHR33711">
    <property type="entry name" value="DIOXYGENASE, PUTATIVE (AFU_ORTHOLOGUE AFUA_2G02910)-RELATED"/>
    <property type="match status" value="1"/>
</dbReference>
<dbReference type="GO" id="GO:0008199">
    <property type="term" value="F:ferric iron binding"/>
    <property type="evidence" value="ECO:0007669"/>
    <property type="project" value="InterPro"/>
</dbReference>
<dbReference type="Gene3D" id="2.60.130.10">
    <property type="entry name" value="Aromatic compound dioxygenase"/>
    <property type="match status" value="1"/>
</dbReference>
<comment type="cofactor">
    <cofactor evidence="1">
        <name>Fe(3+)</name>
        <dbReference type="ChEBI" id="CHEBI:29034"/>
    </cofactor>
</comment>
<evidence type="ECO:0000256" key="4">
    <source>
        <dbReference type="ARBA" id="ARBA00022964"/>
    </source>
</evidence>
<accession>A0A0C3DY41</accession>
<protein>
    <recommendedName>
        <fullName evidence="7">Intradiol ring-cleavage dioxygenases domain-containing protein</fullName>
    </recommendedName>
</protein>
<dbReference type="GO" id="GO:0009712">
    <property type="term" value="P:catechol-containing compound metabolic process"/>
    <property type="evidence" value="ECO:0007669"/>
    <property type="project" value="InterPro"/>
</dbReference>
<dbReference type="InterPro" id="IPR000627">
    <property type="entry name" value="Intradiol_dOase_C"/>
</dbReference>
<evidence type="ECO:0000256" key="5">
    <source>
        <dbReference type="ARBA" id="ARBA00023002"/>
    </source>
</evidence>
<dbReference type="InterPro" id="IPR007535">
    <property type="entry name" value="Catechol_dOase_N"/>
</dbReference>
<keyword evidence="6" id="KW-0408">Iron</keyword>
<keyword evidence="5" id="KW-0560">Oxidoreductase</keyword>